<comment type="similarity">
    <text evidence="2">Belongs to the class-III pyridine nucleotide-disulfide oxidoreductase family.</text>
</comment>
<evidence type="ECO:0000256" key="1">
    <source>
        <dbReference type="ARBA" id="ARBA00001974"/>
    </source>
</evidence>
<dbReference type="PRINTS" id="PR00411">
    <property type="entry name" value="PNDRDTASEI"/>
</dbReference>
<keyword evidence="6" id="KW-0676">Redox-active center</keyword>
<keyword evidence="10" id="KW-1185">Reference proteome</keyword>
<name>A0ABV6CBE8_9GAMM</name>
<evidence type="ECO:0000256" key="2">
    <source>
        <dbReference type="ARBA" id="ARBA00009130"/>
    </source>
</evidence>
<dbReference type="InterPro" id="IPR023753">
    <property type="entry name" value="FAD/NAD-binding_dom"/>
</dbReference>
<organism evidence="9 10">
    <name type="scientific">Thorsellia kenyensis</name>
    <dbReference type="NCBI Taxonomy" id="1549888"/>
    <lineage>
        <taxon>Bacteria</taxon>
        <taxon>Pseudomonadati</taxon>
        <taxon>Pseudomonadota</taxon>
        <taxon>Gammaproteobacteria</taxon>
        <taxon>Enterobacterales</taxon>
        <taxon>Thorselliaceae</taxon>
        <taxon>Thorsellia</taxon>
    </lineage>
</organism>
<dbReference type="GO" id="GO:0050451">
    <property type="term" value="F:CoA-disulfide reductase (NADPH) activity"/>
    <property type="evidence" value="ECO:0007669"/>
    <property type="project" value="UniProtKB-EC"/>
</dbReference>
<dbReference type="PRINTS" id="PR00368">
    <property type="entry name" value="FADPNR"/>
</dbReference>
<feature type="domain" description="FAD/NAD(P)-binding" evidence="8">
    <location>
        <begin position="3"/>
        <end position="303"/>
    </location>
</feature>
<dbReference type="Pfam" id="PF02852">
    <property type="entry name" value="Pyr_redox_dim"/>
    <property type="match status" value="1"/>
</dbReference>
<dbReference type="SUPFAM" id="SSF55424">
    <property type="entry name" value="FAD/NAD-linked reductases, dimerisation (C-terminal) domain"/>
    <property type="match status" value="1"/>
</dbReference>
<evidence type="ECO:0000313" key="10">
    <source>
        <dbReference type="Proteomes" id="UP001589758"/>
    </source>
</evidence>
<evidence type="ECO:0000256" key="6">
    <source>
        <dbReference type="ARBA" id="ARBA00023284"/>
    </source>
</evidence>
<evidence type="ECO:0000256" key="3">
    <source>
        <dbReference type="ARBA" id="ARBA00022630"/>
    </source>
</evidence>
<dbReference type="PANTHER" id="PTHR43429:SF1">
    <property type="entry name" value="NAD(P)H SULFUR OXIDOREDUCTASE (COA-DEPENDENT)"/>
    <property type="match status" value="1"/>
</dbReference>
<gene>
    <name evidence="9" type="ORF">ACFFIT_01970</name>
</gene>
<reference evidence="9 10" key="1">
    <citation type="submission" date="2024-09" db="EMBL/GenBank/DDBJ databases">
        <authorList>
            <person name="Sun Q."/>
            <person name="Mori K."/>
        </authorList>
    </citation>
    <scope>NUCLEOTIDE SEQUENCE [LARGE SCALE GENOMIC DNA]</scope>
    <source>
        <strain evidence="9 10">CCM 8545</strain>
    </source>
</reference>
<evidence type="ECO:0000259" key="8">
    <source>
        <dbReference type="Pfam" id="PF07992"/>
    </source>
</evidence>
<dbReference type="RefSeq" id="WP_385875893.1">
    <property type="nucleotide sequence ID" value="NZ_JBHLXE010000016.1"/>
</dbReference>
<comment type="caution">
    <text evidence="9">The sequence shown here is derived from an EMBL/GenBank/DDBJ whole genome shotgun (WGS) entry which is preliminary data.</text>
</comment>
<evidence type="ECO:0000256" key="4">
    <source>
        <dbReference type="ARBA" id="ARBA00022827"/>
    </source>
</evidence>
<dbReference type="Proteomes" id="UP001589758">
    <property type="component" value="Unassembled WGS sequence"/>
</dbReference>
<protein>
    <submittedName>
        <fullName evidence="9">CoA-disulfide reductase</fullName>
        <ecNumber evidence="9">1.8.1.14</ecNumber>
    </submittedName>
</protein>
<dbReference type="PANTHER" id="PTHR43429">
    <property type="entry name" value="PYRIDINE NUCLEOTIDE-DISULFIDE OXIDOREDUCTASE DOMAIN-CONTAINING"/>
    <property type="match status" value="1"/>
</dbReference>
<evidence type="ECO:0000313" key="9">
    <source>
        <dbReference type="EMBL" id="MFC0178871.1"/>
    </source>
</evidence>
<accession>A0ABV6CBE8</accession>
<dbReference type="InterPro" id="IPR016156">
    <property type="entry name" value="FAD/NAD-linked_Rdtase_dimer_sf"/>
</dbReference>
<dbReference type="Pfam" id="PF07992">
    <property type="entry name" value="Pyr_redox_2"/>
    <property type="match status" value="1"/>
</dbReference>
<sequence length="445" mass="48900">MTHYVIIGANAAGLSAAVRIKKQDTQAKITVLEKSHNVSFGACGIPYFIGGEFANIEQMTAREFEDFIKIGIDIKLNHTVTHVNFNQKIVQANLLNHKEIDFHYDKLMIASGARPIIPSIEGLENINYVTMHSRDDALHIKEQLLGINKIAILGAGFIGVEAAEALRLQNKEVHLIDHNKTVLAKTFDEKITEHLVNQLTSHGVNLHLNKKILGVSPSSKARTFQLRLNDQNLDVELLIIATGFRPNTEFLPEGAILCDDRGAIIVNEYGETSIKGVYSAGDCATVPHKILGNRYIPLATTANKLGRLVGDNLAGEEKSFIGTLGACGVRVFDIEVGRVGISEQEAELAEIDYKTVFIKDKNRTDYVPPQTDIYIKLIYHSQSRILLGGQILGNYQAGAIGRVNALSVAIYSQLTVDELGMMDFVYAPPFARTWDALNIAGNVAK</sequence>
<dbReference type="EMBL" id="JBHLXE010000016">
    <property type="protein sequence ID" value="MFC0178871.1"/>
    <property type="molecule type" value="Genomic_DNA"/>
</dbReference>
<keyword evidence="4" id="KW-0274">FAD</keyword>
<feature type="domain" description="Pyridine nucleotide-disulphide oxidoreductase dimerisation" evidence="7">
    <location>
        <begin position="329"/>
        <end position="433"/>
    </location>
</feature>
<dbReference type="InterPro" id="IPR036188">
    <property type="entry name" value="FAD/NAD-bd_sf"/>
</dbReference>
<proteinExistence type="inferred from homology"/>
<dbReference type="SUPFAM" id="SSF51905">
    <property type="entry name" value="FAD/NAD(P)-binding domain"/>
    <property type="match status" value="1"/>
</dbReference>
<keyword evidence="5 9" id="KW-0560">Oxidoreductase</keyword>
<dbReference type="EC" id="1.8.1.14" evidence="9"/>
<dbReference type="InterPro" id="IPR050260">
    <property type="entry name" value="FAD-bd_OxRdtase"/>
</dbReference>
<dbReference type="NCBIfam" id="NF007123">
    <property type="entry name" value="PRK09564.1"/>
    <property type="match status" value="1"/>
</dbReference>
<comment type="cofactor">
    <cofactor evidence="1">
        <name>FAD</name>
        <dbReference type="ChEBI" id="CHEBI:57692"/>
    </cofactor>
</comment>
<evidence type="ECO:0000256" key="5">
    <source>
        <dbReference type="ARBA" id="ARBA00023002"/>
    </source>
</evidence>
<dbReference type="InterPro" id="IPR004099">
    <property type="entry name" value="Pyr_nucl-diS_OxRdtase_dimer"/>
</dbReference>
<keyword evidence="3" id="KW-0285">Flavoprotein</keyword>
<evidence type="ECO:0000259" key="7">
    <source>
        <dbReference type="Pfam" id="PF02852"/>
    </source>
</evidence>
<dbReference type="Gene3D" id="3.50.50.60">
    <property type="entry name" value="FAD/NAD(P)-binding domain"/>
    <property type="match status" value="2"/>
</dbReference>